<dbReference type="STRING" id="1300222.I532_02950"/>
<dbReference type="OrthoDB" id="2966456at2"/>
<organism evidence="1 2">
    <name type="scientific">Brevibacillus borstelensis AK1</name>
    <dbReference type="NCBI Taxonomy" id="1300222"/>
    <lineage>
        <taxon>Bacteria</taxon>
        <taxon>Bacillati</taxon>
        <taxon>Bacillota</taxon>
        <taxon>Bacilli</taxon>
        <taxon>Bacillales</taxon>
        <taxon>Paenibacillaceae</taxon>
        <taxon>Brevibacillus</taxon>
    </lineage>
</organism>
<name>M8DLN1_9BACL</name>
<reference evidence="1 2" key="1">
    <citation type="submission" date="2013-03" db="EMBL/GenBank/DDBJ databases">
        <title>Assembly of a new bacterial strain Brevibacillus borstelensis AK1.</title>
        <authorList>
            <person name="Rajan I."/>
            <person name="PoliReddy D."/>
            <person name="Sugumar T."/>
            <person name="Rathinam K."/>
            <person name="Alqarawi S."/>
            <person name="Khalil A.B."/>
            <person name="Sivakumar N."/>
        </authorList>
    </citation>
    <scope>NUCLEOTIDE SEQUENCE [LARGE SCALE GENOMIC DNA]</scope>
    <source>
        <strain evidence="1 2">AK1</strain>
    </source>
</reference>
<dbReference type="EMBL" id="APBN01000001">
    <property type="protein sequence ID" value="EMT54528.1"/>
    <property type="molecule type" value="Genomic_DNA"/>
</dbReference>
<evidence type="ECO:0000313" key="1">
    <source>
        <dbReference type="EMBL" id="EMT54528.1"/>
    </source>
</evidence>
<sequence>MKRMFGVEMQAPAGKLPGFYAQVIHKIGDNVNVFDRDGQLLIVEGEHDRQKLNELLTKASMLGEEFSLWLLPPDTEIIHLDDIGFESQEGHTYLYADRVAFFSLDVSAGDDQDQWAALEQMKETILGRIPSTPADLYLIDPAHDQLIDGIARAYNISVLWQDKDV</sequence>
<dbReference type="Proteomes" id="UP000012081">
    <property type="component" value="Unassembled WGS sequence"/>
</dbReference>
<accession>M8DLN1</accession>
<keyword evidence="2" id="KW-1185">Reference proteome</keyword>
<comment type="caution">
    <text evidence="1">The sequence shown here is derived from an EMBL/GenBank/DDBJ whole genome shotgun (WGS) entry which is preliminary data.</text>
</comment>
<evidence type="ECO:0000313" key="2">
    <source>
        <dbReference type="Proteomes" id="UP000012081"/>
    </source>
</evidence>
<gene>
    <name evidence="1" type="ORF">I532_02950</name>
</gene>
<dbReference type="AlphaFoldDB" id="M8DLN1"/>
<proteinExistence type="predicted"/>
<dbReference type="PATRIC" id="fig|1300222.3.peg.627"/>
<dbReference type="RefSeq" id="WP_003386294.1">
    <property type="nucleotide sequence ID" value="NZ_APBN01000001.1"/>
</dbReference>
<protein>
    <submittedName>
        <fullName evidence="1">Uncharacterized protein</fullName>
    </submittedName>
</protein>